<dbReference type="Proteomes" id="UP001479436">
    <property type="component" value="Unassembled WGS sequence"/>
</dbReference>
<dbReference type="PANTHER" id="PTHR39463">
    <property type="entry name" value="MEDUSA"/>
    <property type="match status" value="1"/>
</dbReference>
<name>A0ABR2WCK9_9FUNG</name>
<sequence length="368" mass="41139">MMLNSNCADTSQLDPIQLRNIPRPRVLQYYPRGGMEGMPFTVVLQFCPKEQLKLGFGTHVVNTKQWNAHGYTTLTASIPEFVETKWFTPKVPVCILAVEQGVVLDSWYFGEYKYNDDGLLDQNSTLTDNFNSHGVYMSEPSQMNNTLQNSIQSSMNSYQNSIESMLTNNFQSSITNMLSDIAPSNLTDNIQATLNTTKSRENELTPLSEEQDFKFTFGAENMCMKSSNLSLGQTSGFRNDLNELTHESSLFSPQSSQSDLHETYGREAGSNNVSNVDITPPLTPVTAQASQSQSACSKSPPAQDSNAPPSNSNNTAAPIDSSTSVLNKATLKFSNEFDEITKEWTDEETEIKRRLVQFWRKHENNVIQ</sequence>
<accession>A0ABR2WCK9</accession>
<dbReference type="Pfam" id="PF23305">
    <property type="entry name" value="DUF7082"/>
    <property type="match status" value="1"/>
</dbReference>
<dbReference type="PANTHER" id="PTHR39463:SF1">
    <property type="entry name" value="MEDUSA"/>
    <property type="match status" value="1"/>
</dbReference>
<feature type="region of interest" description="Disordered" evidence="1">
    <location>
        <begin position="248"/>
        <end position="321"/>
    </location>
</feature>
<feature type="compositionally biased region" description="Low complexity" evidence="1">
    <location>
        <begin position="287"/>
        <end position="318"/>
    </location>
</feature>
<evidence type="ECO:0000256" key="1">
    <source>
        <dbReference type="SAM" id="MobiDB-lite"/>
    </source>
</evidence>
<reference evidence="3 4" key="1">
    <citation type="submission" date="2023-04" db="EMBL/GenBank/DDBJ databases">
        <title>Genome of Basidiobolus ranarum AG-B5.</title>
        <authorList>
            <person name="Stajich J.E."/>
            <person name="Carter-House D."/>
            <person name="Gryganskyi A."/>
        </authorList>
    </citation>
    <scope>NUCLEOTIDE SEQUENCE [LARGE SCALE GENOMIC DNA]</scope>
    <source>
        <strain evidence="3 4">AG-B5</strain>
    </source>
</reference>
<evidence type="ECO:0000259" key="2">
    <source>
        <dbReference type="Pfam" id="PF23305"/>
    </source>
</evidence>
<comment type="caution">
    <text evidence="3">The sequence shown here is derived from an EMBL/GenBank/DDBJ whole genome shotgun (WGS) entry which is preliminary data.</text>
</comment>
<protein>
    <recommendedName>
        <fullName evidence="2">DUF7082 domain-containing protein</fullName>
    </recommendedName>
</protein>
<evidence type="ECO:0000313" key="3">
    <source>
        <dbReference type="EMBL" id="KAK9751758.1"/>
    </source>
</evidence>
<feature type="compositionally biased region" description="Low complexity" evidence="1">
    <location>
        <begin position="248"/>
        <end position="258"/>
    </location>
</feature>
<feature type="domain" description="DUF7082" evidence="2">
    <location>
        <begin position="328"/>
        <end position="367"/>
    </location>
</feature>
<feature type="non-terminal residue" evidence="3">
    <location>
        <position position="368"/>
    </location>
</feature>
<dbReference type="EMBL" id="JASJQH010005013">
    <property type="protein sequence ID" value="KAK9751758.1"/>
    <property type="molecule type" value="Genomic_DNA"/>
</dbReference>
<dbReference type="InterPro" id="IPR055509">
    <property type="entry name" value="DUF7082"/>
</dbReference>
<proteinExistence type="predicted"/>
<gene>
    <name evidence="3" type="ORF">K7432_018090</name>
</gene>
<organism evidence="3 4">
    <name type="scientific">Basidiobolus ranarum</name>
    <dbReference type="NCBI Taxonomy" id="34480"/>
    <lineage>
        <taxon>Eukaryota</taxon>
        <taxon>Fungi</taxon>
        <taxon>Fungi incertae sedis</taxon>
        <taxon>Zoopagomycota</taxon>
        <taxon>Entomophthoromycotina</taxon>
        <taxon>Basidiobolomycetes</taxon>
        <taxon>Basidiobolales</taxon>
        <taxon>Basidiobolaceae</taxon>
        <taxon>Basidiobolus</taxon>
    </lineage>
</organism>
<keyword evidence="4" id="KW-1185">Reference proteome</keyword>
<evidence type="ECO:0000313" key="4">
    <source>
        <dbReference type="Proteomes" id="UP001479436"/>
    </source>
</evidence>